<dbReference type="PANTHER" id="PTHR18895:SF74">
    <property type="entry name" value="MTRF1L RELEASE FACTOR GLUTAMINE METHYLTRANSFERASE"/>
    <property type="match status" value="1"/>
</dbReference>
<dbReference type="Pfam" id="PF05175">
    <property type="entry name" value="MTS"/>
    <property type="match status" value="1"/>
</dbReference>
<dbReference type="Pfam" id="PF17827">
    <property type="entry name" value="PrmC_N"/>
    <property type="match status" value="1"/>
</dbReference>
<dbReference type="InterPro" id="IPR002052">
    <property type="entry name" value="DNA_methylase_N6_adenine_CS"/>
</dbReference>
<gene>
    <name evidence="5" type="primary">prmC</name>
    <name evidence="8" type="ORF">AWC30_09855</name>
</gene>
<comment type="caution">
    <text evidence="8">The sequence shown here is derived from an EMBL/GenBank/DDBJ whole genome shotgun (WGS) entry which is preliminary data.</text>
</comment>
<comment type="catalytic activity">
    <reaction evidence="4 5">
        <text>L-glutaminyl-[peptide chain release factor] + S-adenosyl-L-methionine = N(5)-methyl-L-glutaminyl-[peptide chain release factor] + S-adenosyl-L-homocysteine + H(+)</text>
        <dbReference type="Rhea" id="RHEA:42896"/>
        <dbReference type="Rhea" id="RHEA-COMP:10271"/>
        <dbReference type="Rhea" id="RHEA-COMP:10272"/>
        <dbReference type="ChEBI" id="CHEBI:15378"/>
        <dbReference type="ChEBI" id="CHEBI:30011"/>
        <dbReference type="ChEBI" id="CHEBI:57856"/>
        <dbReference type="ChEBI" id="CHEBI:59789"/>
        <dbReference type="ChEBI" id="CHEBI:61891"/>
        <dbReference type="EC" id="2.1.1.297"/>
    </reaction>
</comment>
<dbReference type="AlphaFoldDB" id="A0A1X2EJW3"/>
<evidence type="ECO:0000256" key="1">
    <source>
        <dbReference type="ARBA" id="ARBA00022603"/>
    </source>
</evidence>
<name>A0A1X2EJW3_9MYCO</name>
<feature type="domain" description="Release factor glutamine methyltransferase N-terminal" evidence="7">
    <location>
        <begin position="16"/>
        <end position="82"/>
    </location>
</feature>
<evidence type="ECO:0000259" key="7">
    <source>
        <dbReference type="Pfam" id="PF17827"/>
    </source>
</evidence>
<comment type="function">
    <text evidence="5">Methylates the class 1 translation termination release factors RF1/PrfA and RF2/PrfB on the glutamine residue of the universally conserved GGQ motif.</text>
</comment>
<comment type="caution">
    <text evidence="5">Lacks conserved residue(s) required for the propagation of feature annotation.</text>
</comment>
<feature type="binding site" evidence="5">
    <location>
        <begin position="194"/>
        <end position="197"/>
    </location>
    <ligand>
        <name>substrate</name>
    </ligand>
</feature>
<dbReference type="STRING" id="1798.AWC30_09855"/>
<dbReference type="GO" id="GO:0032259">
    <property type="term" value="P:methylation"/>
    <property type="evidence" value="ECO:0007669"/>
    <property type="project" value="UniProtKB-KW"/>
</dbReference>
<dbReference type="InterPro" id="IPR004556">
    <property type="entry name" value="HemK-like"/>
</dbReference>
<dbReference type="InterPro" id="IPR019874">
    <property type="entry name" value="RF_methyltr_PrmC"/>
</dbReference>
<dbReference type="RefSeq" id="WP_085109985.1">
    <property type="nucleotide sequence ID" value="NZ_JACKSN010000159.1"/>
</dbReference>
<evidence type="ECO:0000256" key="3">
    <source>
        <dbReference type="ARBA" id="ARBA00022691"/>
    </source>
</evidence>
<dbReference type="Proteomes" id="UP000193090">
    <property type="component" value="Unassembled WGS sequence"/>
</dbReference>
<feature type="binding site" evidence="5">
    <location>
        <position position="194"/>
    </location>
    <ligand>
        <name>S-adenosyl-L-methionine</name>
        <dbReference type="ChEBI" id="CHEBI:59789"/>
    </ligand>
</feature>
<dbReference type="HAMAP" id="MF_02126">
    <property type="entry name" value="RF_methyltr_PrmC"/>
    <property type="match status" value="1"/>
</dbReference>
<evidence type="ECO:0000256" key="5">
    <source>
        <dbReference type="HAMAP-Rule" id="MF_02126"/>
    </source>
</evidence>
<dbReference type="EMBL" id="LQPZ01000024">
    <property type="protein sequence ID" value="ORX04507.1"/>
    <property type="molecule type" value="Genomic_DNA"/>
</dbReference>
<evidence type="ECO:0000313" key="9">
    <source>
        <dbReference type="Proteomes" id="UP000193090"/>
    </source>
</evidence>
<dbReference type="PROSITE" id="PS00092">
    <property type="entry name" value="N6_MTASE"/>
    <property type="match status" value="1"/>
</dbReference>
<sequence>MTAAAGAAPRISLRRAINDAAAVLAAAGIESAQHDAEELAAHLAGTDRGRLPLIDPPDDAFHTRYAHAIATRARRVPLQHLTSSAAFGPITLRVGPGVFVPRPETEALLAWAAAQPLPDRPVIIDVCTGSGALALALAHHFPAARVLGIDDSAQALDYARHNCAGSAVELVRADVATPGLLADLDGQVDLVVANPPYIPDGAALIPEVADHDPHHALFGGPDGMAVIGDVVEHAARWLRPGGRFGVEHDDTTAERTTALLHATGHFAGITAHRDLAGRPRFVTAERKGRNDE</sequence>
<dbReference type="NCBIfam" id="TIGR03534">
    <property type="entry name" value="RF_mod_PrmC"/>
    <property type="match status" value="1"/>
</dbReference>
<dbReference type="GO" id="GO:0003676">
    <property type="term" value="F:nucleic acid binding"/>
    <property type="evidence" value="ECO:0007669"/>
    <property type="project" value="InterPro"/>
</dbReference>
<dbReference type="NCBIfam" id="TIGR00536">
    <property type="entry name" value="hemK_fam"/>
    <property type="match status" value="1"/>
</dbReference>
<dbReference type="OrthoDB" id="9800643at2"/>
<keyword evidence="1 5" id="KW-0489">Methyltransferase</keyword>
<dbReference type="InterPro" id="IPR040758">
    <property type="entry name" value="PrmC_N"/>
</dbReference>
<dbReference type="SUPFAM" id="SSF53335">
    <property type="entry name" value="S-adenosyl-L-methionine-dependent methyltransferases"/>
    <property type="match status" value="1"/>
</dbReference>
<dbReference type="Gene3D" id="1.10.8.10">
    <property type="entry name" value="DNA helicase RuvA subunit, C-terminal domain"/>
    <property type="match status" value="1"/>
</dbReference>
<dbReference type="CDD" id="cd02440">
    <property type="entry name" value="AdoMet_MTases"/>
    <property type="match status" value="1"/>
</dbReference>
<dbReference type="InterPro" id="IPR050320">
    <property type="entry name" value="N5-glutamine_MTase"/>
</dbReference>
<dbReference type="InterPro" id="IPR029063">
    <property type="entry name" value="SAM-dependent_MTases_sf"/>
</dbReference>
<dbReference type="GO" id="GO:0102559">
    <property type="term" value="F:peptide chain release factor N(5)-glutamine methyltransferase activity"/>
    <property type="evidence" value="ECO:0007669"/>
    <property type="project" value="UniProtKB-EC"/>
</dbReference>
<dbReference type="EC" id="2.1.1.297" evidence="5"/>
<keyword evidence="2 5" id="KW-0808">Transferase</keyword>
<dbReference type="InterPro" id="IPR007848">
    <property type="entry name" value="Small_mtfrase_dom"/>
</dbReference>
<organism evidence="8 9">
    <name type="scientific">Mycolicibacillus trivialis</name>
    <dbReference type="NCBI Taxonomy" id="1798"/>
    <lineage>
        <taxon>Bacteria</taxon>
        <taxon>Bacillati</taxon>
        <taxon>Actinomycetota</taxon>
        <taxon>Actinomycetes</taxon>
        <taxon>Mycobacteriales</taxon>
        <taxon>Mycobacteriaceae</taxon>
        <taxon>Mycolicibacillus</taxon>
    </lineage>
</organism>
<evidence type="ECO:0000259" key="6">
    <source>
        <dbReference type="Pfam" id="PF05175"/>
    </source>
</evidence>
<keyword evidence="9" id="KW-1185">Reference proteome</keyword>
<evidence type="ECO:0000256" key="4">
    <source>
        <dbReference type="ARBA" id="ARBA00048391"/>
    </source>
</evidence>
<evidence type="ECO:0000313" key="8">
    <source>
        <dbReference type="EMBL" id="ORX04507.1"/>
    </source>
</evidence>
<dbReference type="PANTHER" id="PTHR18895">
    <property type="entry name" value="HEMK METHYLTRANSFERASE"/>
    <property type="match status" value="1"/>
</dbReference>
<accession>A0A1X2EJW3</accession>
<reference evidence="8 9" key="1">
    <citation type="submission" date="2016-01" db="EMBL/GenBank/DDBJ databases">
        <title>The new phylogeny of the genus Mycobacterium.</title>
        <authorList>
            <person name="Tarcisio F."/>
            <person name="Conor M."/>
            <person name="Antonella G."/>
            <person name="Elisabetta G."/>
            <person name="Giulia F.S."/>
            <person name="Sara T."/>
            <person name="Anna F."/>
            <person name="Clotilde B."/>
            <person name="Roberto B."/>
            <person name="Veronica D.S."/>
            <person name="Fabio R."/>
            <person name="Monica P."/>
            <person name="Olivier J."/>
            <person name="Enrico T."/>
            <person name="Nicola S."/>
        </authorList>
    </citation>
    <scope>NUCLEOTIDE SEQUENCE [LARGE SCALE GENOMIC DNA]</scope>
    <source>
        <strain evidence="8 9">DSM 44153</strain>
    </source>
</reference>
<feature type="domain" description="Methyltransferase small" evidence="6">
    <location>
        <begin position="120"/>
        <end position="198"/>
    </location>
</feature>
<evidence type="ECO:0000256" key="2">
    <source>
        <dbReference type="ARBA" id="ARBA00022679"/>
    </source>
</evidence>
<proteinExistence type="inferred from homology"/>
<keyword evidence="3 5" id="KW-0949">S-adenosyl-L-methionine</keyword>
<dbReference type="Gene3D" id="3.40.50.150">
    <property type="entry name" value="Vaccinia Virus protein VP39"/>
    <property type="match status" value="1"/>
</dbReference>
<protein>
    <recommendedName>
        <fullName evidence="5">Release factor glutamine methyltransferase</fullName>
        <shortName evidence="5">RF MTase</shortName>
        <ecNumber evidence="5">2.1.1.297</ecNumber>
    </recommendedName>
    <alternativeName>
        <fullName evidence="5">N5-glutamine methyltransferase PrmC</fullName>
    </alternativeName>
    <alternativeName>
        <fullName evidence="5">Protein-(glutamine-N5) MTase PrmC</fullName>
    </alternativeName>
    <alternativeName>
        <fullName evidence="5">Protein-glutamine N-methyltransferase PrmC</fullName>
    </alternativeName>
</protein>
<feature type="binding site" evidence="5">
    <location>
        <position position="150"/>
    </location>
    <ligand>
        <name>S-adenosyl-L-methionine</name>
        <dbReference type="ChEBI" id="CHEBI:59789"/>
    </ligand>
</feature>
<comment type="similarity">
    <text evidence="5">Belongs to the protein N5-glutamine methyltransferase family. PrmC subfamily.</text>
</comment>